<reference evidence="2 3" key="1">
    <citation type="submission" date="2015-10" db="EMBL/GenBank/DDBJ databases">
        <title>Full genome of DAOMC 229536 Phialocephala scopiformis, a fungal endophyte of spruce producing the potent anti-insectan compound rugulosin.</title>
        <authorList>
            <consortium name="DOE Joint Genome Institute"/>
            <person name="Walker A.K."/>
            <person name="Frasz S.L."/>
            <person name="Seifert K.A."/>
            <person name="Miller J.D."/>
            <person name="Mondo S.J."/>
            <person name="Labutti K."/>
            <person name="Lipzen A."/>
            <person name="Dockter R."/>
            <person name="Kennedy M."/>
            <person name="Grigoriev I.V."/>
            <person name="Spatafora J.W."/>
        </authorList>
    </citation>
    <scope>NUCLEOTIDE SEQUENCE [LARGE SCALE GENOMIC DNA]</scope>
    <source>
        <strain evidence="2 3">CBS 120377</strain>
    </source>
</reference>
<dbReference type="AlphaFoldDB" id="A0A194X2S1"/>
<name>A0A194X2S1_MOLSC</name>
<evidence type="ECO:0000313" key="3">
    <source>
        <dbReference type="Proteomes" id="UP000070700"/>
    </source>
</evidence>
<feature type="compositionally biased region" description="Polar residues" evidence="1">
    <location>
        <begin position="1"/>
        <end position="15"/>
    </location>
</feature>
<proteinExistence type="predicted"/>
<dbReference type="Proteomes" id="UP000070700">
    <property type="component" value="Unassembled WGS sequence"/>
</dbReference>
<dbReference type="EMBL" id="KQ947420">
    <property type="protein sequence ID" value="KUJ14142.1"/>
    <property type="molecule type" value="Genomic_DNA"/>
</dbReference>
<sequence>MTDTSTPNPPTNLQASMPHPQKISGTPSAVHSSIFNPPADPQGVTILRRLADMPHHMEASNTSSAAISTTQNPPHAIEAGHWKLHIHGADIHLYNKHRRMTLADLQVDKDPPKECVAHFERIQQALAVSFNMGQLSMEFNHLINVYDAPLTVIHRDESYILSRISYCEEDRCSVKLGVYRSHWTYAIPATYSECIFEPVVLTAQFGGTYWFEDGGGKVILVARSRGTAPPSDVFSSLVCGDQKPTKVLAPWMPGEEEVVAMASLRIHADTEIDPTYHDIEVSYGVSRNWVKLSHLKVYNPNVNLNDTQNSIAEFLGRTSSLILKFPAWAEDDVKTVFNHYVDKMLLESVGLGLLDVNRSETSSIVDQDG</sequence>
<feature type="compositionally biased region" description="Polar residues" evidence="1">
    <location>
        <begin position="23"/>
        <end position="35"/>
    </location>
</feature>
<organism evidence="2 3">
    <name type="scientific">Mollisia scopiformis</name>
    <name type="common">Conifer needle endophyte fungus</name>
    <name type="synonym">Phialocephala scopiformis</name>
    <dbReference type="NCBI Taxonomy" id="149040"/>
    <lineage>
        <taxon>Eukaryota</taxon>
        <taxon>Fungi</taxon>
        <taxon>Dikarya</taxon>
        <taxon>Ascomycota</taxon>
        <taxon>Pezizomycotina</taxon>
        <taxon>Leotiomycetes</taxon>
        <taxon>Helotiales</taxon>
        <taxon>Mollisiaceae</taxon>
        <taxon>Mollisia</taxon>
    </lineage>
</organism>
<dbReference type="RefSeq" id="XP_018068497.1">
    <property type="nucleotide sequence ID" value="XM_018222752.1"/>
</dbReference>
<accession>A0A194X2S1</accession>
<gene>
    <name evidence="2" type="ORF">LY89DRAFT_784140</name>
</gene>
<keyword evidence="3" id="KW-1185">Reference proteome</keyword>
<feature type="region of interest" description="Disordered" evidence="1">
    <location>
        <begin position="1"/>
        <end position="38"/>
    </location>
</feature>
<protein>
    <submittedName>
        <fullName evidence="2">Uncharacterized protein</fullName>
    </submittedName>
</protein>
<evidence type="ECO:0000313" key="2">
    <source>
        <dbReference type="EMBL" id="KUJ14142.1"/>
    </source>
</evidence>
<dbReference type="KEGG" id="psco:LY89DRAFT_784140"/>
<evidence type="ECO:0000256" key="1">
    <source>
        <dbReference type="SAM" id="MobiDB-lite"/>
    </source>
</evidence>
<dbReference type="GeneID" id="28832478"/>
<dbReference type="InParanoid" id="A0A194X2S1"/>